<gene>
    <name evidence="1" type="ORF">PF005_g32997</name>
</gene>
<dbReference type="EMBL" id="QXGB01009318">
    <property type="protein sequence ID" value="KAE9157016.1"/>
    <property type="molecule type" value="Genomic_DNA"/>
</dbReference>
<dbReference type="AlphaFoldDB" id="A0A6A3UXQ0"/>
<proteinExistence type="predicted"/>
<evidence type="ECO:0000313" key="2">
    <source>
        <dbReference type="Proteomes" id="UP000433483"/>
    </source>
</evidence>
<dbReference type="OrthoDB" id="129515at2759"/>
<protein>
    <recommendedName>
        <fullName evidence="3">HAT C-terminal dimerisation domain-containing protein</fullName>
    </recommendedName>
</protein>
<evidence type="ECO:0000313" key="1">
    <source>
        <dbReference type="EMBL" id="KAE9157016.1"/>
    </source>
</evidence>
<reference evidence="1 2" key="1">
    <citation type="submission" date="2018-08" db="EMBL/GenBank/DDBJ databases">
        <title>Genomic investigation of the strawberry pathogen Phytophthora fragariae indicates pathogenicity is determined by transcriptional variation in three key races.</title>
        <authorList>
            <person name="Adams T.M."/>
            <person name="Armitage A.D."/>
            <person name="Sobczyk M.K."/>
            <person name="Bates H.J."/>
            <person name="Dunwell J.M."/>
            <person name="Nellist C.F."/>
            <person name="Harrison R.J."/>
        </authorList>
    </citation>
    <scope>NUCLEOTIDE SEQUENCE [LARGE SCALE GENOMIC DNA]</scope>
    <source>
        <strain evidence="1 2">NOV-27</strain>
    </source>
</reference>
<keyword evidence="2" id="KW-1185">Reference proteome</keyword>
<name>A0A6A3UXQ0_9STRA</name>
<feature type="non-terminal residue" evidence="1">
    <location>
        <position position="232"/>
    </location>
</feature>
<organism evidence="1 2">
    <name type="scientific">Phytophthora fragariae</name>
    <dbReference type="NCBI Taxonomy" id="53985"/>
    <lineage>
        <taxon>Eukaryota</taxon>
        <taxon>Sar</taxon>
        <taxon>Stramenopiles</taxon>
        <taxon>Oomycota</taxon>
        <taxon>Peronosporomycetes</taxon>
        <taxon>Peronosporales</taxon>
        <taxon>Peronosporaceae</taxon>
        <taxon>Phytophthora</taxon>
    </lineage>
</organism>
<evidence type="ECO:0008006" key="3">
    <source>
        <dbReference type="Google" id="ProtNLM"/>
    </source>
</evidence>
<dbReference type="Proteomes" id="UP000433483">
    <property type="component" value="Unassembled WGS sequence"/>
</dbReference>
<sequence>MPLVVKTRELLSDAFHSRFFSRYTDREVMRTCSYVWEMQMLLHPNLKQPDGALMEMIKTCGKLRRLDDDVIRRNQSVVKSTVKQKLRSIMRDLAPPYTEQINISPQQIPGYVSDAFSDDLSELFNIRTIAAEPATPQLLHEEVVDEELERWFRDPSLLQAMAKGPVGAALLEASTGVRHLQILTKRGSDRFAVPASSAQIERDFGISGQMVTVQRASLSSENIDMCSFLNRN</sequence>
<accession>A0A6A3UXQ0</accession>
<comment type="caution">
    <text evidence="1">The sequence shown here is derived from an EMBL/GenBank/DDBJ whole genome shotgun (WGS) entry which is preliminary data.</text>
</comment>